<keyword evidence="2" id="KW-1133">Transmembrane helix</keyword>
<name>D0L6A7_GORB4</name>
<proteinExistence type="predicted"/>
<dbReference type="eggNOG" id="ENOG5033ICH">
    <property type="taxonomic scope" value="Bacteria"/>
</dbReference>
<dbReference type="KEGG" id="gbr:Gbro_1381"/>
<dbReference type="Proteomes" id="UP000001219">
    <property type="component" value="Chromosome"/>
</dbReference>
<keyword evidence="2" id="KW-0472">Membrane</keyword>
<accession>D0L6A7</accession>
<feature type="region of interest" description="Disordered" evidence="1">
    <location>
        <begin position="1"/>
        <end position="38"/>
    </location>
</feature>
<reference evidence="4" key="1">
    <citation type="submission" date="2009-10" db="EMBL/GenBank/DDBJ databases">
        <title>The complete chromosome of Gordonia bronchialis DSM 43247.</title>
        <authorList>
            <consortium name="US DOE Joint Genome Institute (JGI-PGF)"/>
            <person name="Lucas S."/>
            <person name="Copeland A."/>
            <person name="Lapidus A."/>
            <person name="Glavina del Rio T."/>
            <person name="Dalin E."/>
            <person name="Tice H."/>
            <person name="Bruce D."/>
            <person name="Goodwin L."/>
            <person name="Pitluck S."/>
            <person name="Kyrpides N."/>
            <person name="Mavromatis K."/>
            <person name="Ivanova N."/>
            <person name="Ovchinnikova G."/>
            <person name="Saunders E."/>
            <person name="Brettin T."/>
            <person name="Detter J.C."/>
            <person name="Han C."/>
            <person name="Larimer F."/>
            <person name="Land M."/>
            <person name="Hauser L."/>
            <person name="Markowitz V."/>
            <person name="Cheng J.-F."/>
            <person name="Hugenholtz P."/>
            <person name="Woyke T."/>
            <person name="Wu D."/>
            <person name="Jando M."/>
            <person name="Schneider S."/>
            <person name="Goeker M."/>
            <person name="Klenk H.-P."/>
            <person name="Eisen J.A."/>
        </authorList>
    </citation>
    <scope>NUCLEOTIDE SEQUENCE [LARGE SCALE GENOMIC DNA]</scope>
    <source>
        <strain evidence="4">ATCC 25592 / DSM 43247 / BCRC 13721 / JCM 3198 / KCTC 3076 / NBRC 16047 / NCTC 10667</strain>
    </source>
</reference>
<evidence type="ECO:0000313" key="3">
    <source>
        <dbReference type="EMBL" id="ACY20664.1"/>
    </source>
</evidence>
<dbReference type="STRING" id="526226.Gbro_1381"/>
<feature type="transmembrane region" description="Helical" evidence="2">
    <location>
        <begin position="43"/>
        <end position="67"/>
    </location>
</feature>
<keyword evidence="4" id="KW-1185">Reference proteome</keyword>
<sequence length="138" mass="14495">MNSPADPDHPPVPPAAPYGPAGYQPYGPPPTKNRSGMRRAGKWMTWIGVIILVGCVAAGVVLAVFGFGKVASQTDNVFEINTTATRSFSAGDSLQLFAGEDASRRPNCRFDVPHRCSPGPTSPRPSTTTGSPSKPFAP</sequence>
<organism evidence="3 4">
    <name type="scientific">Gordonia bronchialis (strain ATCC 25592 / DSM 43247 / BCRC 13721 / JCM 3198 / KCTC 3076 / NBRC 16047 / NCTC 10667)</name>
    <name type="common">Rhodococcus bronchialis</name>
    <dbReference type="NCBI Taxonomy" id="526226"/>
    <lineage>
        <taxon>Bacteria</taxon>
        <taxon>Bacillati</taxon>
        <taxon>Actinomycetota</taxon>
        <taxon>Actinomycetes</taxon>
        <taxon>Mycobacteriales</taxon>
        <taxon>Gordoniaceae</taxon>
        <taxon>Gordonia</taxon>
    </lineage>
</organism>
<reference evidence="3 4" key="2">
    <citation type="journal article" date="2010" name="Stand. Genomic Sci.">
        <title>Complete genome sequence of Gordonia bronchialis type strain (3410).</title>
        <authorList>
            <person name="Ivanova N."/>
            <person name="Sikorski J."/>
            <person name="Jando M."/>
            <person name="Lapidus A."/>
            <person name="Nolan M."/>
            <person name="Lucas S."/>
            <person name="Del Rio T.G."/>
            <person name="Tice H."/>
            <person name="Copeland A."/>
            <person name="Cheng J.F."/>
            <person name="Chen F."/>
            <person name="Bruce D."/>
            <person name="Goodwin L."/>
            <person name="Pitluck S."/>
            <person name="Mavromatis K."/>
            <person name="Ovchinnikova G."/>
            <person name="Pati A."/>
            <person name="Chen A."/>
            <person name="Palaniappan K."/>
            <person name="Land M."/>
            <person name="Hauser L."/>
            <person name="Chang Y.J."/>
            <person name="Jeffries C.D."/>
            <person name="Chain P."/>
            <person name="Saunders E."/>
            <person name="Han C."/>
            <person name="Detter J.C."/>
            <person name="Brettin T."/>
            <person name="Rohde M."/>
            <person name="Goker M."/>
            <person name="Bristow J."/>
            <person name="Eisen J.A."/>
            <person name="Markowitz V."/>
            <person name="Hugenholtz P."/>
            <person name="Klenk H.P."/>
            <person name="Kyrpides N.C."/>
        </authorList>
    </citation>
    <scope>NUCLEOTIDE SEQUENCE [LARGE SCALE GENOMIC DNA]</scope>
    <source>
        <strain evidence="4">ATCC 25592 / DSM 43247 / BCRC 13721 / JCM 3198 / KCTC 3076 / NBRC 16047 / NCTC 10667</strain>
    </source>
</reference>
<feature type="region of interest" description="Disordered" evidence="1">
    <location>
        <begin position="108"/>
        <end position="138"/>
    </location>
</feature>
<dbReference type="EMBL" id="CP001802">
    <property type="protein sequence ID" value="ACY20664.1"/>
    <property type="molecule type" value="Genomic_DNA"/>
</dbReference>
<dbReference type="HOGENOM" id="CLU_1852348_0_0_11"/>
<feature type="compositionally biased region" description="Low complexity" evidence="1">
    <location>
        <begin position="124"/>
        <end position="138"/>
    </location>
</feature>
<keyword evidence="2" id="KW-0812">Transmembrane</keyword>
<evidence type="ECO:0000256" key="1">
    <source>
        <dbReference type="SAM" id="MobiDB-lite"/>
    </source>
</evidence>
<dbReference type="AlphaFoldDB" id="D0L6A7"/>
<evidence type="ECO:0000256" key="2">
    <source>
        <dbReference type="SAM" id="Phobius"/>
    </source>
</evidence>
<dbReference type="RefSeq" id="WP_012833234.1">
    <property type="nucleotide sequence ID" value="NC_013441.1"/>
</dbReference>
<evidence type="ECO:0000313" key="4">
    <source>
        <dbReference type="Proteomes" id="UP000001219"/>
    </source>
</evidence>
<protein>
    <submittedName>
        <fullName evidence="3">Uncharacterized protein</fullName>
    </submittedName>
</protein>
<gene>
    <name evidence="3" type="ordered locus">Gbro_1381</name>
</gene>